<comment type="caution">
    <text evidence="2">The sequence shown here is derived from an EMBL/GenBank/DDBJ whole genome shotgun (WGS) entry which is preliminary data.</text>
</comment>
<feature type="chain" id="PRO_5034038376" evidence="1">
    <location>
        <begin position="22"/>
        <end position="109"/>
    </location>
</feature>
<evidence type="ECO:0000313" key="2">
    <source>
        <dbReference type="EMBL" id="KAF4970303.1"/>
    </source>
</evidence>
<dbReference type="AlphaFoldDB" id="A0A8H4U5S3"/>
<dbReference type="Proteomes" id="UP000622797">
    <property type="component" value="Unassembled WGS sequence"/>
</dbReference>
<organism evidence="2 3">
    <name type="scientific">Fusarium sarcochroum</name>
    <dbReference type="NCBI Taxonomy" id="1208366"/>
    <lineage>
        <taxon>Eukaryota</taxon>
        <taxon>Fungi</taxon>
        <taxon>Dikarya</taxon>
        <taxon>Ascomycota</taxon>
        <taxon>Pezizomycotina</taxon>
        <taxon>Sordariomycetes</taxon>
        <taxon>Hypocreomycetidae</taxon>
        <taxon>Hypocreales</taxon>
        <taxon>Nectriaceae</taxon>
        <taxon>Fusarium</taxon>
        <taxon>Fusarium lateritium species complex</taxon>
    </lineage>
</organism>
<protein>
    <submittedName>
        <fullName evidence="2">Uncharacterized protein</fullName>
    </submittedName>
</protein>
<proteinExistence type="predicted"/>
<name>A0A8H4U5S3_9HYPO</name>
<reference evidence="2" key="2">
    <citation type="submission" date="2020-05" db="EMBL/GenBank/DDBJ databases">
        <authorList>
            <person name="Kim H.-S."/>
            <person name="Proctor R.H."/>
            <person name="Brown D.W."/>
        </authorList>
    </citation>
    <scope>NUCLEOTIDE SEQUENCE</scope>
    <source>
        <strain evidence="2">NRRL 20472</strain>
    </source>
</reference>
<dbReference type="EMBL" id="JABEXW010000128">
    <property type="protein sequence ID" value="KAF4970303.1"/>
    <property type="molecule type" value="Genomic_DNA"/>
</dbReference>
<evidence type="ECO:0000313" key="3">
    <source>
        <dbReference type="Proteomes" id="UP000622797"/>
    </source>
</evidence>
<dbReference type="OrthoDB" id="4186099at2759"/>
<feature type="signal peptide" evidence="1">
    <location>
        <begin position="1"/>
        <end position="21"/>
    </location>
</feature>
<gene>
    <name evidence="2" type="ORF">FSARC_2623</name>
</gene>
<sequence length="109" mass="11923">MVKITAIAMAALAVIAPIVEANNCKEGLTYCGFILLRRGNYYDQIDKELLKNGQKSETNHILNSLFYCKGGSKGDIEFKKYCGKSCADGGDGHSDTCEAPKRMARALRV</sequence>
<keyword evidence="3" id="KW-1185">Reference proteome</keyword>
<reference evidence="2" key="1">
    <citation type="journal article" date="2020" name="BMC Genomics">
        <title>Correction to: Identification and distribution of gene clusters required for synthesis of sphingolipid metabolism inhibitors in diverse species of the filamentous fungus Fusarium.</title>
        <authorList>
            <person name="Kim H.S."/>
            <person name="Lohmar J.M."/>
            <person name="Busman M."/>
            <person name="Brown D.W."/>
            <person name="Naumann T.A."/>
            <person name="Divon H.H."/>
            <person name="Lysoe E."/>
            <person name="Uhlig S."/>
            <person name="Proctor R.H."/>
        </authorList>
    </citation>
    <scope>NUCLEOTIDE SEQUENCE</scope>
    <source>
        <strain evidence="2">NRRL 20472</strain>
    </source>
</reference>
<evidence type="ECO:0000256" key="1">
    <source>
        <dbReference type="SAM" id="SignalP"/>
    </source>
</evidence>
<keyword evidence="1" id="KW-0732">Signal</keyword>
<accession>A0A8H4U5S3</accession>